<feature type="non-terminal residue" evidence="2">
    <location>
        <position position="1"/>
    </location>
</feature>
<feature type="chain" id="PRO_5040477710" evidence="1">
    <location>
        <begin position="23"/>
        <end position="165"/>
    </location>
</feature>
<dbReference type="Pfam" id="PF11327">
    <property type="entry name" value="Egh16-like"/>
    <property type="match status" value="1"/>
</dbReference>
<gene>
    <name evidence="2" type="ORF">CPB83DRAFT_766445</name>
</gene>
<evidence type="ECO:0000313" key="3">
    <source>
        <dbReference type="Proteomes" id="UP000807306"/>
    </source>
</evidence>
<dbReference type="OrthoDB" id="3241054at2759"/>
<dbReference type="EMBL" id="MU157851">
    <property type="protein sequence ID" value="KAF9528620.1"/>
    <property type="molecule type" value="Genomic_DNA"/>
</dbReference>
<name>A0A9P6JQI7_9AGAR</name>
<dbReference type="InterPro" id="IPR021476">
    <property type="entry name" value="Egh16-like"/>
</dbReference>
<feature type="signal peptide" evidence="1">
    <location>
        <begin position="1"/>
        <end position="22"/>
    </location>
</feature>
<dbReference type="Proteomes" id="UP000807306">
    <property type="component" value="Unassembled WGS sequence"/>
</dbReference>
<sequence>IMFSKFLTSTTLALAFLSQVNAHTGISPALGVSGTLQHSDVKRPSTASPCGAGVTVAAAALDSSTAVTAGADGSVTATALNFNAGSGGSRKVTAKVDATGQGKTFVAMTVTTNGDAAPTYYDPQTIVAQLPAGTKCTGGATGNKCLVQFVTTAGFGNCVVVQQGA</sequence>
<comment type="caution">
    <text evidence="2">The sequence shown here is derived from an EMBL/GenBank/DDBJ whole genome shotgun (WGS) entry which is preliminary data.</text>
</comment>
<reference evidence="2" key="1">
    <citation type="submission" date="2020-11" db="EMBL/GenBank/DDBJ databases">
        <authorList>
            <consortium name="DOE Joint Genome Institute"/>
            <person name="Ahrendt S."/>
            <person name="Riley R."/>
            <person name="Andreopoulos W."/>
            <person name="Labutti K."/>
            <person name="Pangilinan J."/>
            <person name="Ruiz-Duenas F.J."/>
            <person name="Barrasa J.M."/>
            <person name="Sanchez-Garcia M."/>
            <person name="Camarero S."/>
            <person name="Miyauchi S."/>
            <person name="Serrano A."/>
            <person name="Linde D."/>
            <person name="Babiker R."/>
            <person name="Drula E."/>
            <person name="Ayuso-Fernandez I."/>
            <person name="Pacheco R."/>
            <person name="Padilla G."/>
            <person name="Ferreira P."/>
            <person name="Barriuso J."/>
            <person name="Kellner H."/>
            <person name="Castanera R."/>
            <person name="Alfaro M."/>
            <person name="Ramirez L."/>
            <person name="Pisabarro A.G."/>
            <person name="Kuo A."/>
            <person name="Tritt A."/>
            <person name="Lipzen A."/>
            <person name="He G."/>
            <person name="Yan M."/>
            <person name="Ng V."/>
            <person name="Cullen D."/>
            <person name="Martin F."/>
            <person name="Rosso M.-N."/>
            <person name="Henrissat B."/>
            <person name="Hibbett D."/>
            <person name="Martinez A.T."/>
            <person name="Grigoriev I.V."/>
        </authorList>
    </citation>
    <scope>NUCLEOTIDE SEQUENCE</scope>
    <source>
        <strain evidence="2">CBS 506.95</strain>
    </source>
</reference>
<keyword evidence="1" id="KW-0732">Signal</keyword>
<dbReference type="AlphaFoldDB" id="A0A9P6JQI7"/>
<keyword evidence="3" id="KW-1185">Reference proteome</keyword>
<evidence type="ECO:0000256" key="1">
    <source>
        <dbReference type="SAM" id="SignalP"/>
    </source>
</evidence>
<evidence type="ECO:0000313" key="2">
    <source>
        <dbReference type="EMBL" id="KAF9528620.1"/>
    </source>
</evidence>
<organism evidence="2 3">
    <name type="scientific">Crepidotus variabilis</name>
    <dbReference type="NCBI Taxonomy" id="179855"/>
    <lineage>
        <taxon>Eukaryota</taxon>
        <taxon>Fungi</taxon>
        <taxon>Dikarya</taxon>
        <taxon>Basidiomycota</taxon>
        <taxon>Agaricomycotina</taxon>
        <taxon>Agaricomycetes</taxon>
        <taxon>Agaricomycetidae</taxon>
        <taxon>Agaricales</taxon>
        <taxon>Agaricineae</taxon>
        <taxon>Crepidotaceae</taxon>
        <taxon>Crepidotus</taxon>
    </lineage>
</organism>
<accession>A0A9P6JQI7</accession>
<protein>
    <submittedName>
        <fullName evidence="2">Uncharacterized protein</fullName>
    </submittedName>
</protein>
<dbReference type="PANTHER" id="PTHR34618">
    <property type="entry name" value="SURFACE PROTEIN MAS1, PUTATIVE-RELATED"/>
    <property type="match status" value="1"/>
</dbReference>
<proteinExistence type="predicted"/>
<dbReference type="PANTHER" id="PTHR34618:SF1">
    <property type="entry name" value="SECRETED PROTEIN"/>
    <property type="match status" value="1"/>
</dbReference>